<feature type="compositionally biased region" description="Polar residues" evidence="1">
    <location>
        <begin position="341"/>
        <end position="350"/>
    </location>
</feature>
<feature type="region of interest" description="Disordered" evidence="1">
    <location>
        <begin position="329"/>
        <end position="360"/>
    </location>
</feature>
<name>A0A3N4I3B9_ASCIM</name>
<keyword evidence="3" id="KW-1185">Reference proteome</keyword>
<protein>
    <submittedName>
        <fullName evidence="2">Uncharacterized protein</fullName>
    </submittedName>
</protein>
<evidence type="ECO:0000313" key="3">
    <source>
        <dbReference type="Proteomes" id="UP000275078"/>
    </source>
</evidence>
<accession>A0A3N4I3B9</accession>
<reference evidence="2 3" key="1">
    <citation type="journal article" date="2018" name="Nat. Ecol. Evol.">
        <title>Pezizomycetes genomes reveal the molecular basis of ectomycorrhizal truffle lifestyle.</title>
        <authorList>
            <person name="Murat C."/>
            <person name="Payen T."/>
            <person name="Noel B."/>
            <person name="Kuo A."/>
            <person name="Morin E."/>
            <person name="Chen J."/>
            <person name="Kohler A."/>
            <person name="Krizsan K."/>
            <person name="Balestrini R."/>
            <person name="Da Silva C."/>
            <person name="Montanini B."/>
            <person name="Hainaut M."/>
            <person name="Levati E."/>
            <person name="Barry K.W."/>
            <person name="Belfiori B."/>
            <person name="Cichocki N."/>
            <person name="Clum A."/>
            <person name="Dockter R.B."/>
            <person name="Fauchery L."/>
            <person name="Guy J."/>
            <person name="Iotti M."/>
            <person name="Le Tacon F."/>
            <person name="Lindquist E.A."/>
            <person name="Lipzen A."/>
            <person name="Malagnac F."/>
            <person name="Mello A."/>
            <person name="Molinier V."/>
            <person name="Miyauchi S."/>
            <person name="Poulain J."/>
            <person name="Riccioni C."/>
            <person name="Rubini A."/>
            <person name="Sitrit Y."/>
            <person name="Splivallo R."/>
            <person name="Traeger S."/>
            <person name="Wang M."/>
            <person name="Zifcakova L."/>
            <person name="Wipf D."/>
            <person name="Zambonelli A."/>
            <person name="Paolocci F."/>
            <person name="Nowrousian M."/>
            <person name="Ottonello S."/>
            <person name="Baldrian P."/>
            <person name="Spatafora J.W."/>
            <person name="Henrissat B."/>
            <person name="Nagy L.G."/>
            <person name="Aury J.M."/>
            <person name="Wincker P."/>
            <person name="Grigoriev I.V."/>
            <person name="Bonfante P."/>
            <person name="Martin F.M."/>
        </authorList>
    </citation>
    <scope>NUCLEOTIDE SEQUENCE [LARGE SCALE GENOMIC DNA]</scope>
    <source>
        <strain evidence="2 3">RN42</strain>
    </source>
</reference>
<evidence type="ECO:0000313" key="2">
    <source>
        <dbReference type="EMBL" id="RPA79947.1"/>
    </source>
</evidence>
<dbReference type="EMBL" id="ML119693">
    <property type="protein sequence ID" value="RPA79947.1"/>
    <property type="molecule type" value="Genomic_DNA"/>
</dbReference>
<dbReference type="OrthoDB" id="2730545at2759"/>
<dbReference type="AlphaFoldDB" id="A0A3N4I3B9"/>
<organism evidence="2 3">
    <name type="scientific">Ascobolus immersus RN42</name>
    <dbReference type="NCBI Taxonomy" id="1160509"/>
    <lineage>
        <taxon>Eukaryota</taxon>
        <taxon>Fungi</taxon>
        <taxon>Dikarya</taxon>
        <taxon>Ascomycota</taxon>
        <taxon>Pezizomycotina</taxon>
        <taxon>Pezizomycetes</taxon>
        <taxon>Pezizales</taxon>
        <taxon>Ascobolaceae</taxon>
        <taxon>Ascobolus</taxon>
    </lineage>
</organism>
<sequence length="360" mass="40328">MLLSKKEALVNVGPYTKPSAILLRAGVEHVIWGDHCLAFAFGFRQHLKLKELDILVADKHMTKAVEALQSCSYQIRKEQKVGMFGMVQKIGVFPEIAVLDFSASNPSKPDSNSFTPRPINLIPASLVHFRMDAQEYKSRSFVELPKVSSSGGWNVSLPTLPGVLDAALTLMRLNFYKNLDLDCPHNAFENTPQFYKLLSPGACRKEALWRHGREIWMQVQSQAYGREDFAPHNALGSRPSKRKMMVANLLGIDNLRYYAGLCIDEELDEAEKLALGEQDYDSSDYSDMLSETAGVEVFGRGKTWESHFGVTAVPGAEFDWSEFDLSVGGSGSDCESEFKNAEQNPESVESSFVLWQRQRK</sequence>
<gene>
    <name evidence="2" type="ORF">BJ508DRAFT_362853</name>
</gene>
<evidence type="ECO:0000256" key="1">
    <source>
        <dbReference type="SAM" id="MobiDB-lite"/>
    </source>
</evidence>
<proteinExistence type="predicted"/>
<dbReference type="Proteomes" id="UP000275078">
    <property type="component" value="Unassembled WGS sequence"/>
</dbReference>